<dbReference type="Proteomes" id="UP000002217">
    <property type="component" value="Chromosome"/>
</dbReference>
<evidence type="ECO:0000313" key="2">
    <source>
        <dbReference type="Proteomes" id="UP000002217"/>
    </source>
</evidence>
<dbReference type="AlphaFoldDB" id="C8VZE1"/>
<dbReference type="STRING" id="485916.Dtox_4219"/>
<protein>
    <submittedName>
        <fullName evidence="1">Uncharacterized protein</fullName>
    </submittedName>
</protein>
<reference evidence="1 2" key="1">
    <citation type="journal article" date="2009" name="Stand. Genomic Sci.">
        <title>Complete genome sequence of Desulfotomaculum acetoxidans type strain (5575).</title>
        <authorList>
            <person name="Spring S."/>
            <person name="Lapidus A."/>
            <person name="Schroder M."/>
            <person name="Gleim D."/>
            <person name="Sims D."/>
            <person name="Meincke L."/>
            <person name="Glavina Del Rio T."/>
            <person name="Tice H."/>
            <person name="Copeland A."/>
            <person name="Cheng J.F."/>
            <person name="Lucas S."/>
            <person name="Chen F."/>
            <person name="Nolan M."/>
            <person name="Bruce D."/>
            <person name="Goodwin L."/>
            <person name="Pitluck S."/>
            <person name="Ivanova N."/>
            <person name="Mavromatis K."/>
            <person name="Mikhailova N."/>
            <person name="Pati A."/>
            <person name="Chen A."/>
            <person name="Palaniappan K."/>
            <person name="Land M."/>
            <person name="Hauser L."/>
            <person name="Chang Y.J."/>
            <person name="Jeffries C.D."/>
            <person name="Chain P."/>
            <person name="Saunders E."/>
            <person name="Brettin T."/>
            <person name="Detter J.C."/>
            <person name="Goker M."/>
            <person name="Bristow J."/>
            <person name="Eisen J.A."/>
            <person name="Markowitz V."/>
            <person name="Hugenholtz P."/>
            <person name="Kyrpides N.C."/>
            <person name="Klenk H.P."/>
            <person name="Han C."/>
        </authorList>
    </citation>
    <scope>NUCLEOTIDE SEQUENCE [LARGE SCALE GENOMIC DNA]</scope>
    <source>
        <strain evidence="2">ATCC 49208 / DSM 771 / VKM B-1644</strain>
    </source>
</reference>
<sequence length="94" mass="11173">MQVSEHARERYCQRVLGILPENIREYINSRADAIDREIFEMIKQSYSRKDGSKTYYVSDLCILVATRNIVVTIIKKNFISHHLKKRLFNNKKRA</sequence>
<dbReference type="EMBL" id="CP001720">
    <property type="protein sequence ID" value="ACV64886.1"/>
    <property type="molecule type" value="Genomic_DNA"/>
</dbReference>
<gene>
    <name evidence="1" type="ordered locus">Dtox_4219</name>
</gene>
<evidence type="ECO:0000313" key="1">
    <source>
        <dbReference type="EMBL" id="ACV64886.1"/>
    </source>
</evidence>
<dbReference type="RefSeq" id="WP_015759556.1">
    <property type="nucleotide sequence ID" value="NC_013216.1"/>
</dbReference>
<accession>C8VZE1</accession>
<dbReference type="HOGENOM" id="CLU_2381446_0_0_9"/>
<dbReference type="KEGG" id="dae:Dtox_4219"/>
<proteinExistence type="predicted"/>
<dbReference type="OrthoDB" id="9982975at2"/>
<organism evidence="1 2">
    <name type="scientific">Desulfofarcimen acetoxidans (strain ATCC 49208 / DSM 771 / KCTC 5769 / VKM B-1644 / 5575)</name>
    <name type="common">Desulfotomaculum acetoxidans</name>
    <dbReference type="NCBI Taxonomy" id="485916"/>
    <lineage>
        <taxon>Bacteria</taxon>
        <taxon>Bacillati</taxon>
        <taxon>Bacillota</taxon>
        <taxon>Clostridia</taxon>
        <taxon>Eubacteriales</taxon>
        <taxon>Peptococcaceae</taxon>
        <taxon>Desulfofarcimen</taxon>
    </lineage>
</organism>
<keyword evidence="2" id="KW-1185">Reference proteome</keyword>
<name>C8VZE1_DESAS</name>